<keyword evidence="2" id="KW-1185">Reference proteome</keyword>
<dbReference type="EMBL" id="SBJO01000653">
    <property type="protein sequence ID" value="KAF9758255.1"/>
    <property type="molecule type" value="Genomic_DNA"/>
</dbReference>
<reference evidence="1 2" key="1">
    <citation type="journal article" date="2020" name="Genome Biol. Evol.">
        <title>Comparative genomics of strictly vertically transmitted, feminizing microsporidia endosymbionts of amphipod crustaceans.</title>
        <authorList>
            <person name="Cormier A."/>
            <person name="Chebbi M.A."/>
            <person name="Giraud I."/>
            <person name="Wattier R."/>
            <person name="Teixeira M."/>
            <person name="Gilbert C."/>
            <person name="Rigaud T."/>
            <person name="Cordaux R."/>
        </authorList>
    </citation>
    <scope>NUCLEOTIDE SEQUENCE [LARGE SCALE GENOMIC DNA]</scope>
    <source>
        <strain evidence="1 2">Ou3-Ou53</strain>
    </source>
</reference>
<gene>
    <name evidence="1" type="ORF">NGRA_3194</name>
</gene>
<accession>A0A9P6GV67</accession>
<organism evidence="1 2">
    <name type="scientific">Nosema granulosis</name>
    <dbReference type="NCBI Taxonomy" id="83296"/>
    <lineage>
        <taxon>Eukaryota</taxon>
        <taxon>Fungi</taxon>
        <taxon>Fungi incertae sedis</taxon>
        <taxon>Microsporidia</taxon>
        <taxon>Nosematidae</taxon>
        <taxon>Nosema</taxon>
    </lineage>
</organism>
<dbReference type="Proteomes" id="UP000740883">
    <property type="component" value="Unassembled WGS sequence"/>
</dbReference>
<evidence type="ECO:0000313" key="2">
    <source>
        <dbReference type="Proteomes" id="UP000740883"/>
    </source>
</evidence>
<name>A0A9P6GV67_9MICR</name>
<comment type="caution">
    <text evidence="1">The sequence shown here is derived from an EMBL/GenBank/DDBJ whole genome shotgun (WGS) entry which is preliminary data.</text>
</comment>
<evidence type="ECO:0000313" key="1">
    <source>
        <dbReference type="EMBL" id="KAF9758255.1"/>
    </source>
</evidence>
<proteinExistence type="predicted"/>
<sequence length="136" mass="16335">MTDFGRKRWSLILAEATLAYNLSFNRAIKRSPYIFNFGVQKELEMDKKFGRTAKTYTKQELIQERNENFVSFKRSIDKWKRSIKRDLKVWEKVLLFRRLGTDDKMTEKWWVGYIITDLTGDDAYMVKKKRKCTTEG</sequence>
<dbReference type="AlphaFoldDB" id="A0A9P6GV67"/>
<protein>
    <submittedName>
        <fullName evidence="1">Uncharacterized protein</fullName>
    </submittedName>
</protein>